<comment type="caution">
    <text evidence="3">The sequence shown here is derived from an EMBL/GenBank/DDBJ whole genome shotgun (WGS) entry which is preliminary data.</text>
</comment>
<dbReference type="Proteomes" id="UP000283523">
    <property type="component" value="Unassembled WGS sequence"/>
</dbReference>
<dbReference type="SUPFAM" id="SSF51126">
    <property type="entry name" value="Pectin lyase-like"/>
    <property type="match status" value="1"/>
</dbReference>
<evidence type="ECO:0000313" key="4">
    <source>
        <dbReference type="Proteomes" id="UP000283523"/>
    </source>
</evidence>
<sequence length="761" mass="82328">MNRNVFYSLLLFLVTFSATAQRLVPNLTEAAKYRPNVQGQINIVGLPDSSKLILRYGETPQRMFIDTQSVVGLQQRLGQLAPKYDVYTREQATSLFKPKSYSATALEVGLERANNTSDEEKPLSAAARTALIGKLESRSMAQIRLAGLLDGQSQAAYIVTDKNKEGVFRRDDNDFTTPDNGATVIINSLTGYRYKRVGYTALNSLWWCKGDSLTDDTQNLRAFYLAAANDPVTKIAFVAAGNYRVTGEVEIPQNVITYGTGHASRIFAGGEFAPSITVRGNNGRYLLLPDQNVTIQSIHLDVKGYTMGGICAIQRDNIRIYDCEIHGWRGAAFGVGIVGADNCIVARNLLYNGDHGINGFDGNGTRVSHNFIYQCFSGIYTGVSYNCEVDGNIVKWMQDVGIDFEHGRNCHGYSNYVEGCKNGEYTIYDGGFYGNGKGQMRDLRFTGNVAVRTPQYIISYQANGTPVYDNCDPNWGAFSIWSLDTNAVGISFENNIADVQFGLGIAHYQGFEISNKQVVFKSNYITTRNGARNWNLLNSDGVTITGNIFEDLGGGEATENQVRDAHRLVITDNQFIYRSPKTSGYVINCNAIGVETPTGSGNYGPFGTVGAYIARNHFRGADGLAIKVDMYRSGGLKPTLENNDLGGYSANGGINVTANGDIIARGQPLKILLPAGVTNVGAIPALYRSGASKAVGNIVMGRSGYNGQLSNAAYISGTGWLISAVNSVNGLSVTASGDNVTVTDGTSTGISAYADLILNSY</sequence>
<dbReference type="RefSeq" id="WP_119669688.1">
    <property type="nucleotide sequence ID" value="NZ_QXED01000006.1"/>
</dbReference>
<protein>
    <submittedName>
        <fullName evidence="3">Right-handed parallel beta-helix repeat-containing protein</fullName>
    </submittedName>
</protein>
<dbReference type="OrthoDB" id="1433444at2"/>
<organism evidence="3 4">
    <name type="scientific">Fibrisoma montanum</name>
    <dbReference type="NCBI Taxonomy" id="2305895"/>
    <lineage>
        <taxon>Bacteria</taxon>
        <taxon>Pseudomonadati</taxon>
        <taxon>Bacteroidota</taxon>
        <taxon>Cytophagia</taxon>
        <taxon>Cytophagales</taxon>
        <taxon>Spirosomataceae</taxon>
        <taxon>Fibrisoma</taxon>
    </lineage>
</organism>
<feature type="signal peptide" evidence="1">
    <location>
        <begin position="1"/>
        <end position="20"/>
    </location>
</feature>
<dbReference type="EMBL" id="QXED01000006">
    <property type="protein sequence ID" value="RIV20520.1"/>
    <property type="molecule type" value="Genomic_DNA"/>
</dbReference>
<evidence type="ECO:0000313" key="3">
    <source>
        <dbReference type="EMBL" id="RIV20520.1"/>
    </source>
</evidence>
<feature type="domain" description="Right handed beta helix" evidence="2">
    <location>
        <begin position="294"/>
        <end position="430"/>
    </location>
</feature>
<dbReference type="AlphaFoldDB" id="A0A418M461"/>
<dbReference type="Pfam" id="PF13229">
    <property type="entry name" value="Beta_helix"/>
    <property type="match status" value="1"/>
</dbReference>
<dbReference type="InterPro" id="IPR006626">
    <property type="entry name" value="PbH1"/>
</dbReference>
<dbReference type="SMART" id="SM00710">
    <property type="entry name" value="PbH1"/>
    <property type="match status" value="6"/>
</dbReference>
<dbReference type="InterPro" id="IPR011050">
    <property type="entry name" value="Pectin_lyase_fold/virulence"/>
</dbReference>
<proteinExistence type="predicted"/>
<name>A0A418M461_9BACT</name>
<accession>A0A418M461</accession>
<evidence type="ECO:0000259" key="2">
    <source>
        <dbReference type="Pfam" id="PF13229"/>
    </source>
</evidence>
<feature type="chain" id="PRO_5019292730" evidence="1">
    <location>
        <begin position="21"/>
        <end position="761"/>
    </location>
</feature>
<keyword evidence="1" id="KW-0732">Signal</keyword>
<dbReference type="Gene3D" id="2.160.20.10">
    <property type="entry name" value="Single-stranded right-handed beta-helix, Pectin lyase-like"/>
    <property type="match status" value="1"/>
</dbReference>
<dbReference type="InterPro" id="IPR039448">
    <property type="entry name" value="Beta_helix"/>
</dbReference>
<evidence type="ECO:0000256" key="1">
    <source>
        <dbReference type="SAM" id="SignalP"/>
    </source>
</evidence>
<keyword evidence="4" id="KW-1185">Reference proteome</keyword>
<dbReference type="InterPro" id="IPR012334">
    <property type="entry name" value="Pectin_lyas_fold"/>
</dbReference>
<reference evidence="3 4" key="1">
    <citation type="submission" date="2018-08" db="EMBL/GenBank/DDBJ databases">
        <title>Fibrisoma montanum sp. nov., isolated from Danxia mountain soil.</title>
        <authorList>
            <person name="Huang Y."/>
        </authorList>
    </citation>
    <scope>NUCLEOTIDE SEQUENCE [LARGE SCALE GENOMIC DNA]</scope>
    <source>
        <strain evidence="3 4">HYT19</strain>
    </source>
</reference>
<gene>
    <name evidence="3" type="ORF">DYU11_20970</name>
</gene>